<dbReference type="InterPro" id="IPR050464">
    <property type="entry name" value="Zeta_carotene_desat/Oxidored"/>
</dbReference>
<feature type="non-terminal residue" evidence="2">
    <location>
        <position position="1"/>
    </location>
</feature>
<dbReference type="PANTHER" id="PTHR42923">
    <property type="entry name" value="PROTOPORPHYRINOGEN OXIDASE"/>
    <property type="match status" value="1"/>
</dbReference>
<dbReference type="PANTHER" id="PTHR42923:SF3">
    <property type="entry name" value="PROTOPORPHYRINOGEN OXIDASE"/>
    <property type="match status" value="1"/>
</dbReference>
<dbReference type="Pfam" id="PF01593">
    <property type="entry name" value="Amino_oxidase"/>
    <property type="match status" value="1"/>
</dbReference>
<dbReference type="AlphaFoldDB" id="A0A2S8EZ27"/>
<dbReference type="Gene3D" id="3.50.50.60">
    <property type="entry name" value="FAD/NAD(P)-binding domain"/>
    <property type="match status" value="1"/>
</dbReference>
<dbReference type="GO" id="GO:0016491">
    <property type="term" value="F:oxidoreductase activity"/>
    <property type="evidence" value="ECO:0007669"/>
    <property type="project" value="InterPro"/>
</dbReference>
<protein>
    <submittedName>
        <fullName evidence="2">Protoporphyrinogen oxidase</fullName>
    </submittedName>
</protein>
<feature type="non-terminal residue" evidence="2">
    <location>
        <position position="170"/>
    </location>
</feature>
<dbReference type="Proteomes" id="UP000240009">
    <property type="component" value="Unassembled WGS sequence"/>
</dbReference>
<dbReference type="InterPro" id="IPR036188">
    <property type="entry name" value="FAD/NAD-bd_sf"/>
</dbReference>
<proteinExistence type="predicted"/>
<feature type="domain" description="Amine oxidase" evidence="1">
    <location>
        <begin position="7"/>
        <end position="153"/>
    </location>
</feature>
<dbReference type="InterPro" id="IPR002937">
    <property type="entry name" value="Amino_oxidase"/>
</dbReference>
<gene>
    <name evidence="2" type="ORF">C5Y96_25985</name>
</gene>
<evidence type="ECO:0000313" key="3">
    <source>
        <dbReference type="Proteomes" id="UP000240009"/>
    </source>
</evidence>
<sequence>FVPARQETSDECLQNFVVRRLGQETYDRLVQPLIGGIYTADPQKLSVAATMKQFVEMERKHGGLIRGMRKRLANEEKSDGGARYSMFVAPRGGMSAIVDAIAARLPSEAIRLNTPVRSIERLPNNIWQVTTDEATASFDGVIMAAPSPAAAQILQTGDAALAADLAQIQY</sequence>
<comment type="caution">
    <text evidence="2">The sequence shown here is derived from an EMBL/GenBank/DDBJ whole genome shotgun (WGS) entry which is preliminary data.</text>
</comment>
<evidence type="ECO:0000259" key="1">
    <source>
        <dbReference type="Pfam" id="PF01593"/>
    </source>
</evidence>
<dbReference type="EMBL" id="PUIA01000086">
    <property type="protein sequence ID" value="PQO25163.1"/>
    <property type="molecule type" value="Genomic_DNA"/>
</dbReference>
<reference evidence="2 3" key="1">
    <citation type="submission" date="2018-02" db="EMBL/GenBank/DDBJ databases">
        <title>Comparative genomes isolates from brazilian mangrove.</title>
        <authorList>
            <person name="Araujo J.E."/>
            <person name="Taketani R.G."/>
            <person name="Silva M.C.P."/>
            <person name="Loureco M.V."/>
            <person name="Andreote F.D."/>
        </authorList>
    </citation>
    <scope>NUCLEOTIDE SEQUENCE [LARGE SCALE GENOMIC DNA]</scope>
    <source>
        <strain evidence="2 3">HEX-2 MGV</strain>
    </source>
</reference>
<evidence type="ECO:0000313" key="2">
    <source>
        <dbReference type="EMBL" id="PQO25163.1"/>
    </source>
</evidence>
<accession>A0A2S8EZ27</accession>
<name>A0A2S8EZ27_9BACT</name>
<organism evidence="2 3">
    <name type="scientific">Blastopirellula marina</name>
    <dbReference type="NCBI Taxonomy" id="124"/>
    <lineage>
        <taxon>Bacteria</taxon>
        <taxon>Pseudomonadati</taxon>
        <taxon>Planctomycetota</taxon>
        <taxon>Planctomycetia</taxon>
        <taxon>Pirellulales</taxon>
        <taxon>Pirellulaceae</taxon>
        <taxon>Blastopirellula</taxon>
    </lineage>
</organism>
<dbReference type="SUPFAM" id="SSF51905">
    <property type="entry name" value="FAD/NAD(P)-binding domain"/>
    <property type="match status" value="1"/>
</dbReference>